<evidence type="ECO:0000259" key="5">
    <source>
        <dbReference type="Pfam" id="PF04355"/>
    </source>
</evidence>
<evidence type="ECO:0000313" key="6">
    <source>
        <dbReference type="EMBL" id="CUB00363.1"/>
    </source>
</evidence>
<dbReference type="PROSITE" id="PS51257">
    <property type="entry name" value="PROKAR_LIPOPROTEIN"/>
    <property type="match status" value="1"/>
</dbReference>
<dbReference type="PANTHER" id="PTHR37482:SF1">
    <property type="entry name" value="OUTER MEMBRANE PROTEIN ASSEMBLY FACTOR BAME"/>
    <property type="match status" value="1"/>
</dbReference>
<dbReference type="InterPro" id="IPR037873">
    <property type="entry name" value="BamE-like"/>
</dbReference>
<dbReference type="GO" id="GO:1990063">
    <property type="term" value="C:Bam protein complex"/>
    <property type="evidence" value="ECO:0007669"/>
    <property type="project" value="TreeGrafter"/>
</dbReference>
<dbReference type="Proteomes" id="UP000183900">
    <property type="component" value="Unassembled WGS sequence"/>
</dbReference>
<proteinExistence type="predicted"/>
<reference evidence="7" key="1">
    <citation type="submission" date="2015-08" db="EMBL/GenBank/DDBJ databases">
        <authorList>
            <person name="Varghese N."/>
        </authorList>
    </citation>
    <scope>NUCLEOTIDE SEQUENCE [LARGE SCALE GENOMIC DNA]</scope>
    <source>
        <strain evidence="7">DSM 23407</strain>
    </source>
</reference>
<dbReference type="GO" id="GO:0043165">
    <property type="term" value="P:Gram-negative-bacterium-type cell outer membrane assembly"/>
    <property type="evidence" value="ECO:0007669"/>
    <property type="project" value="TreeGrafter"/>
</dbReference>
<sequence>MKTKAHVLMLPILLGLTVGGCFTQTYNHGHSISPDMLQQVQVGSSKENVELVLGSPSTTSEIDGLAYYYISQTAETTAFMKPKIVEQRVVAIYFDKDGFVKDIANYGMQDGKVFDFIGRKTRTGGSDYGFLTQILRGAANPSLGL</sequence>
<dbReference type="Pfam" id="PF04355">
    <property type="entry name" value="BamE"/>
    <property type="match status" value="1"/>
</dbReference>
<dbReference type="OrthoDB" id="9808313at2"/>
<evidence type="ECO:0000256" key="1">
    <source>
        <dbReference type="ARBA" id="ARBA00022729"/>
    </source>
</evidence>
<evidence type="ECO:0000313" key="7">
    <source>
        <dbReference type="Proteomes" id="UP000183900"/>
    </source>
</evidence>
<feature type="signal peptide" evidence="4">
    <location>
        <begin position="1"/>
        <end position="23"/>
    </location>
</feature>
<name>A0A0K6IBF0_9HYPH</name>
<keyword evidence="1 4" id="KW-0732">Signal</keyword>
<dbReference type="InterPro" id="IPR026592">
    <property type="entry name" value="BamE"/>
</dbReference>
<keyword evidence="3" id="KW-0998">Cell outer membrane</keyword>
<dbReference type="GO" id="GO:0030674">
    <property type="term" value="F:protein-macromolecule adaptor activity"/>
    <property type="evidence" value="ECO:0007669"/>
    <property type="project" value="TreeGrafter"/>
</dbReference>
<evidence type="ECO:0000256" key="4">
    <source>
        <dbReference type="SAM" id="SignalP"/>
    </source>
</evidence>
<accession>A0A0K6IBF0</accession>
<dbReference type="PANTHER" id="PTHR37482">
    <property type="entry name" value="OUTER MEMBRANE PROTEIN ASSEMBLY FACTOR BAME"/>
    <property type="match status" value="1"/>
</dbReference>
<protein>
    <submittedName>
        <fullName evidence="6">Beta-barrel assembly machine subunit BamE</fullName>
    </submittedName>
</protein>
<organism evidence="6 7">
    <name type="scientific">Pannonibacter indicus</name>
    <dbReference type="NCBI Taxonomy" id="466044"/>
    <lineage>
        <taxon>Bacteria</taxon>
        <taxon>Pseudomonadati</taxon>
        <taxon>Pseudomonadota</taxon>
        <taxon>Alphaproteobacteria</taxon>
        <taxon>Hyphomicrobiales</taxon>
        <taxon>Stappiaceae</taxon>
        <taxon>Pannonibacter</taxon>
    </lineage>
</organism>
<gene>
    <name evidence="6" type="ORF">Ga0061067_11824</name>
</gene>
<keyword evidence="2" id="KW-0472">Membrane</keyword>
<dbReference type="Gene3D" id="3.30.1450.10">
    <property type="match status" value="1"/>
</dbReference>
<feature type="domain" description="Outer membrane protein assembly factor BamE" evidence="5">
    <location>
        <begin position="29"/>
        <end position="103"/>
    </location>
</feature>
<dbReference type="AlphaFoldDB" id="A0A0K6IBF0"/>
<dbReference type="InterPro" id="IPR007450">
    <property type="entry name" value="BamE_dom"/>
</dbReference>
<feature type="chain" id="PRO_5005505327" evidence="4">
    <location>
        <begin position="24"/>
        <end position="145"/>
    </location>
</feature>
<dbReference type="EMBL" id="CYHE01000018">
    <property type="protein sequence ID" value="CUB00363.1"/>
    <property type="molecule type" value="Genomic_DNA"/>
</dbReference>
<evidence type="ECO:0000256" key="3">
    <source>
        <dbReference type="ARBA" id="ARBA00023237"/>
    </source>
</evidence>
<keyword evidence="7" id="KW-1185">Reference proteome</keyword>
<dbReference type="RefSeq" id="WP_050471315.1">
    <property type="nucleotide sequence ID" value="NZ_CYHE01000018.1"/>
</dbReference>
<evidence type="ECO:0000256" key="2">
    <source>
        <dbReference type="ARBA" id="ARBA00023136"/>
    </source>
</evidence>
<dbReference type="GO" id="GO:0051205">
    <property type="term" value="P:protein insertion into membrane"/>
    <property type="evidence" value="ECO:0007669"/>
    <property type="project" value="TreeGrafter"/>
</dbReference>